<reference evidence="3 4" key="1">
    <citation type="submission" date="2018-02" db="EMBL/GenBank/DDBJ databases">
        <title>The draft genome of Phyllobacterium myrsinacearum DSM5892.</title>
        <authorList>
            <person name="Li L."/>
            <person name="Liu L."/>
            <person name="Zhang X."/>
            <person name="Wang T."/>
        </authorList>
    </citation>
    <scope>NUCLEOTIDE SEQUENCE [LARGE SCALE GENOMIC DNA]</scope>
    <source>
        <strain evidence="3 4">DSM 5892</strain>
    </source>
</reference>
<dbReference type="InterPro" id="IPR050300">
    <property type="entry name" value="GDXG_lipolytic_enzyme"/>
</dbReference>
<dbReference type="PANTHER" id="PTHR48081">
    <property type="entry name" value="AB HYDROLASE SUPERFAMILY PROTEIN C4A8.06C"/>
    <property type="match status" value="1"/>
</dbReference>
<dbReference type="InterPro" id="IPR013094">
    <property type="entry name" value="AB_hydrolase_3"/>
</dbReference>
<dbReference type="Proteomes" id="UP000238563">
    <property type="component" value="Unassembled WGS sequence"/>
</dbReference>
<keyword evidence="4" id="KW-1185">Reference proteome</keyword>
<dbReference type="PANTHER" id="PTHR48081:SF8">
    <property type="entry name" value="ALPHA_BETA HYDROLASE FOLD-3 DOMAIN-CONTAINING PROTEIN-RELATED"/>
    <property type="match status" value="1"/>
</dbReference>
<keyword evidence="1" id="KW-0378">Hydrolase</keyword>
<evidence type="ECO:0000313" key="3">
    <source>
        <dbReference type="EMBL" id="PRD58704.1"/>
    </source>
</evidence>
<gene>
    <name evidence="3" type="ORF">C5750_06350</name>
</gene>
<evidence type="ECO:0000259" key="2">
    <source>
        <dbReference type="Pfam" id="PF07859"/>
    </source>
</evidence>
<comment type="caution">
    <text evidence="3">The sequence shown here is derived from an EMBL/GenBank/DDBJ whole genome shotgun (WGS) entry which is preliminary data.</text>
</comment>
<evidence type="ECO:0000256" key="1">
    <source>
        <dbReference type="ARBA" id="ARBA00022801"/>
    </source>
</evidence>
<dbReference type="EMBL" id="PVBT01000001">
    <property type="protein sequence ID" value="PRD58704.1"/>
    <property type="molecule type" value="Genomic_DNA"/>
</dbReference>
<dbReference type="RefSeq" id="WP_105732931.1">
    <property type="nucleotide sequence ID" value="NZ_PVBT01000001.1"/>
</dbReference>
<name>A0A2S9JZD3_9HYPH</name>
<dbReference type="InterPro" id="IPR029058">
    <property type="entry name" value="AB_hydrolase_fold"/>
</dbReference>
<evidence type="ECO:0000313" key="4">
    <source>
        <dbReference type="Proteomes" id="UP000238563"/>
    </source>
</evidence>
<accession>A0A2S9JZD3</accession>
<feature type="domain" description="Alpha/beta hydrolase fold-3" evidence="2">
    <location>
        <begin position="86"/>
        <end position="284"/>
    </location>
</feature>
<dbReference type="AlphaFoldDB" id="A0A2S9JZD3"/>
<proteinExistence type="predicted"/>
<dbReference type="Gene3D" id="3.40.50.1820">
    <property type="entry name" value="alpha/beta hydrolase"/>
    <property type="match status" value="1"/>
</dbReference>
<organism evidence="3 4">
    <name type="scientific">Phyllobacterium myrsinacearum</name>
    <dbReference type="NCBI Taxonomy" id="28101"/>
    <lineage>
        <taxon>Bacteria</taxon>
        <taxon>Pseudomonadati</taxon>
        <taxon>Pseudomonadota</taxon>
        <taxon>Alphaproteobacteria</taxon>
        <taxon>Hyphomicrobiales</taxon>
        <taxon>Phyllobacteriaceae</taxon>
        <taxon>Phyllobacterium</taxon>
    </lineage>
</organism>
<dbReference type="OrthoDB" id="9806180at2"/>
<sequence>MSADYSVLIDAETWAFIERTNSFYPPDAVDYTVAQQRDVYNTMCKAFFAGYPESVSSADRFIDARDHKIPIRIYEKRDSDPEAVCLYFHGGGFVVGGLDSHDDVCAEICEATGFRVISVDYRLAPEHLHPASFRDCLAAFEHVASISELPVVLCGDSAGGNLAAAVSHTVRGDDRQPIGQVLIYPGLGGATDRGSYLTHAQAPMLTTRDTLYYAEIRGGGFNWSTDPRFAPLADPDFSGLPDTVVISAECDPLSDDGRHYCQRISAAGGKAIWNNEPGLVHGYLRARHTVTRARSSFRRICTAVHLLGQGRWPGQL</sequence>
<dbReference type="GO" id="GO:0016787">
    <property type="term" value="F:hydrolase activity"/>
    <property type="evidence" value="ECO:0007669"/>
    <property type="project" value="UniProtKB-KW"/>
</dbReference>
<dbReference type="Pfam" id="PF07859">
    <property type="entry name" value="Abhydrolase_3"/>
    <property type="match status" value="1"/>
</dbReference>
<protein>
    <submittedName>
        <fullName evidence="3">Esterase</fullName>
    </submittedName>
</protein>
<dbReference type="SUPFAM" id="SSF53474">
    <property type="entry name" value="alpha/beta-Hydrolases"/>
    <property type="match status" value="1"/>
</dbReference>